<dbReference type="EMBL" id="AKIJ01000004">
    <property type="protein sequence ID" value="KFG25667.1"/>
    <property type="molecule type" value="Genomic_DNA"/>
</dbReference>
<evidence type="ECO:0000313" key="1">
    <source>
        <dbReference type="EMBL" id="KFG25667.1"/>
    </source>
</evidence>
<proteinExistence type="predicted"/>
<dbReference type="Proteomes" id="UP000054524">
    <property type="component" value="Unassembled WGS sequence"/>
</dbReference>
<dbReference type="GeneID" id="77676619"/>
<protein>
    <submittedName>
        <fullName evidence="1">Uncharacterized protein</fullName>
    </submittedName>
</protein>
<dbReference type="HOGENOM" id="CLU_1190190_0_0_1"/>
<evidence type="ECO:0000313" key="2">
    <source>
        <dbReference type="Proteomes" id="UP000054524"/>
    </source>
</evidence>
<organism evidence="1 2">
    <name type="scientific">Nematocida ausubeli (strain ATCC PRA-371 / ERTm2)</name>
    <name type="common">Nematode killer fungus</name>
    <dbReference type="NCBI Taxonomy" id="1913371"/>
    <lineage>
        <taxon>Eukaryota</taxon>
        <taxon>Fungi</taxon>
        <taxon>Fungi incertae sedis</taxon>
        <taxon>Microsporidia</taxon>
        <taxon>Nematocida</taxon>
    </lineage>
</organism>
<reference evidence="1 2" key="1">
    <citation type="journal article" date="2014" name="Genome Announc.">
        <title>Genome Sequence of the Microsporidian Species Nematocida sp1 Strain ERTm6 (ATCC PRA-372).</title>
        <authorList>
            <person name="Bakowski M.A."/>
            <person name="Priest M."/>
            <person name="Young S."/>
            <person name="Cuomo C.A."/>
            <person name="Troemel E.R."/>
        </authorList>
    </citation>
    <scope>NUCLEOTIDE SEQUENCE [LARGE SCALE GENOMIC DNA]</scope>
    <source>
        <strain evidence="1 2">ERTm6</strain>
    </source>
</reference>
<dbReference type="AlphaFoldDB" id="A0A086J0J9"/>
<name>A0A086J0J9_NEMA1</name>
<keyword evidence="2" id="KW-1185">Reference proteome</keyword>
<gene>
    <name evidence="1" type="ORF">NESG_01646</name>
</gene>
<sequence>MSLKILQLELLRLSPENTLQQNYCTKGKTKDVLWKDIQVLSNGRKYSAAYACASALKTIAEKENKQELLRRCLLVLARLSVLLSYATAESFYKALIKEVYTDVFVYKGIYSYSLDVFKQCENNVSAFHFVFKEYLANIRKSKNKDREEILFYTLIQLHLAGENPWASHEIDLDLSSLPVHIRDRYIEYTSDEPLFPSFVQERDLLECHSANLHNSKQFRNALSVYRKTPNCNE</sequence>
<dbReference type="RefSeq" id="XP_052904222.1">
    <property type="nucleotide sequence ID" value="XM_053049272.1"/>
</dbReference>
<comment type="caution">
    <text evidence="1">The sequence shown here is derived from an EMBL/GenBank/DDBJ whole genome shotgun (WGS) entry which is preliminary data.</text>
</comment>
<accession>A0A086J0J9</accession>